<dbReference type="RefSeq" id="WP_289385381.1">
    <property type="nucleotide sequence ID" value="NZ_JAUCBM010000001.1"/>
</dbReference>
<dbReference type="EMBL" id="JBHTMA010000040">
    <property type="protein sequence ID" value="MFD1228665.1"/>
    <property type="molecule type" value="Genomic_DNA"/>
</dbReference>
<sequence length="52" mass="5899">MRSDVAMPDYIRIRVFPDEKQHLKEAAQKRGISLSELIRSKTLPAKECEAAA</sequence>
<reference evidence="2" key="1">
    <citation type="journal article" date="2019" name="Int. J. Syst. Evol. Microbiol.">
        <title>The Global Catalogue of Microorganisms (GCM) 10K type strain sequencing project: providing services to taxonomists for standard genome sequencing and annotation.</title>
        <authorList>
            <consortium name="The Broad Institute Genomics Platform"/>
            <consortium name="The Broad Institute Genome Sequencing Center for Infectious Disease"/>
            <person name="Wu L."/>
            <person name="Ma J."/>
        </authorList>
    </citation>
    <scope>NUCLEOTIDE SEQUENCE [LARGE SCALE GENOMIC DNA]</scope>
    <source>
        <strain evidence="2">CCUG 49584</strain>
    </source>
</reference>
<keyword evidence="2" id="KW-1185">Reference proteome</keyword>
<evidence type="ECO:0008006" key="3">
    <source>
        <dbReference type="Google" id="ProtNLM"/>
    </source>
</evidence>
<evidence type="ECO:0000313" key="1">
    <source>
        <dbReference type="EMBL" id="MFD1228665.1"/>
    </source>
</evidence>
<dbReference type="Proteomes" id="UP001597263">
    <property type="component" value="Unassembled WGS sequence"/>
</dbReference>
<gene>
    <name evidence="1" type="ORF">ACFQ35_16095</name>
</gene>
<proteinExistence type="predicted"/>
<accession>A0ABW3V723</accession>
<protein>
    <recommendedName>
        <fullName evidence="3">Ribbon-helix-helix protein, CopG family</fullName>
    </recommendedName>
</protein>
<evidence type="ECO:0000313" key="2">
    <source>
        <dbReference type="Proteomes" id="UP001597263"/>
    </source>
</evidence>
<name>A0ABW3V723_9HYPH</name>
<dbReference type="InterPro" id="IPR053842">
    <property type="entry name" value="NikA-like"/>
</dbReference>
<comment type="caution">
    <text evidence="1">The sequence shown here is derived from an EMBL/GenBank/DDBJ whole genome shotgun (WGS) entry which is preliminary data.</text>
</comment>
<dbReference type="Pfam" id="PF21983">
    <property type="entry name" value="NikA-like"/>
    <property type="match status" value="1"/>
</dbReference>
<organism evidence="1 2">
    <name type="scientific">Pseudochrobactrum kiredjianiae</name>
    <dbReference type="NCBI Taxonomy" id="386305"/>
    <lineage>
        <taxon>Bacteria</taxon>
        <taxon>Pseudomonadati</taxon>
        <taxon>Pseudomonadota</taxon>
        <taxon>Alphaproteobacteria</taxon>
        <taxon>Hyphomicrobiales</taxon>
        <taxon>Brucellaceae</taxon>
        <taxon>Pseudochrobactrum</taxon>
    </lineage>
</organism>